<dbReference type="Gene3D" id="3.20.20.120">
    <property type="entry name" value="Enolase-like C-terminal domain"/>
    <property type="match status" value="1"/>
</dbReference>
<dbReference type="PROSITE" id="PS00908">
    <property type="entry name" value="MR_MLE_1"/>
    <property type="match status" value="1"/>
</dbReference>
<dbReference type="InterPro" id="IPR029017">
    <property type="entry name" value="Enolase-like_N"/>
</dbReference>
<evidence type="ECO:0000313" key="5">
    <source>
        <dbReference type="EMBL" id="TWU14095.1"/>
    </source>
</evidence>
<dbReference type="SUPFAM" id="SSF54826">
    <property type="entry name" value="Enolase N-terminal domain-like"/>
    <property type="match status" value="1"/>
</dbReference>
<sequence>MPLKITDVKTILTAPAGIRLVVVKVLTDQPGLYGLGCATFTQRARVVQTAVDEYLRPFLLGKNPLDIEDIWQSAFVSSYWRNGPVLNNALSGVDMALWDILGKVAGVPVYQLLGGKCRSAVDTYRHASGSDFQEVEDQVRGFLQAGYRHVRAQVAIPGMGTYGSGETTGADDVPENRRTEIWEPRPYVRAIPRLFEHLRNQLGDEVELIHDVHERVPPILAMGLAKDLEQHRLFYLEDPFSPEDAGYFSQLRQQSSTPLAMGELFNNPHEWIPLVSGRLIDFMRVHISQIGGLTPARKMAAMCELFGVRTAWHGPGDVSPVGHAANIHLDLAVPNFGIQEAHEFNQAEQDVFPGCPELRDGYYDVNDGPGLGIDIDETLAAKFPITDAPPFDMFWGNYRRADGTSVKP</sequence>
<dbReference type="PANTHER" id="PTHR48080">
    <property type="entry name" value="D-GALACTONATE DEHYDRATASE-RELATED"/>
    <property type="match status" value="1"/>
</dbReference>
<evidence type="ECO:0000256" key="2">
    <source>
        <dbReference type="ARBA" id="ARBA00022723"/>
    </source>
</evidence>
<dbReference type="InterPro" id="IPR013341">
    <property type="entry name" value="Mandelate_racemase_N_dom"/>
</dbReference>
<gene>
    <name evidence="5" type="primary">rspA</name>
    <name evidence="5" type="ORF">CA54_29370</name>
</gene>
<dbReference type="SMART" id="SM00922">
    <property type="entry name" value="MR_MLE"/>
    <property type="match status" value="1"/>
</dbReference>
<dbReference type="GO" id="GO:0009063">
    <property type="term" value="P:amino acid catabolic process"/>
    <property type="evidence" value="ECO:0007669"/>
    <property type="project" value="InterPro"/>
</dbReference>
<dbReference type="Proteomes" id="UP000320735">
    <property type="component" value="Unassembled WGS sequence"/>
</dbReference>
<dbReference type="InterPro" id="IPR013342">
    <property type="entry name" value="Mandelate_racemase_C"/>
</dbReference>
<accession>A0A5C6BPZ3</accession>
<dbReference type="InterPro" id="IPR029065">
    <property type="entry name" value="Enolase_C-like"/>
</dbReference>
<feature type="domain" description="Mandelate racemase/muconate lactonizing enzyme C-terminal" evidence="4">
    <location>
        <begin position="132"/>
        <end position="258"/>
    </location>
</feature>
<dbReference type="SUPFAM" id="SSF51604">
    <property type="entry name" value="Enolase C-terminal domain-like"/>
    <property type="match status" value="1"/>
</dbReference>
<dbReference type="InterPro" id="IPR034593">
    <property type="entry name" value="DgoD-like"/>
</dbReference>
<protein>
    <submittedName>
        <fullName evidence="5">Starvation-sensing protein RspA</fullName>
    </submittedName>
</protein>
<dbReference type="InterPro" id="IPR036849">
    <property type="entry name" value="Enolase-like_C_sf"/>
</dbReference>
<organism evidence="5 6">
    <name type="scientific">Symmachiella macrocystis</name>
    <dbReference type="NCBI Taxonomy" id="2527985"/>
    <lineage>
        <taxon>Bacteria</taxon>
        <taxon>Pseudomonadati</taxon>
        <taxon>Planctomycetota</taxon>
        <taxon>Planctomycetia</taxon>
        <taxon>Planctomycetales</taxon>
        <taxon>Planctomycetaceae</taxon>
        <taxon>Symmachiella</taxon>
    </lineage>
</organism>
<dbReference type="Pfam" id="PF13378">
    <property type="entry name" value="MR_MLE_C"/>
    <property type="match status" value="1"/>
</dbReference>
<dbReference type="AlphaFoldDB" id="A0A5C6BPZ3"/>
<keyword evidence="2" id="KW-0479">Metal-binding</keyword>
<dbReference type="GO" id="GO:0000287">
    <property type="term" value="F:magnesium ion binding"/>
    <property type="evidence" value="ECO:0007669"/>
    <property type="project" value="UniProtKB-ARBA"/>
</dbReference>
<comment type="similarity">
    <text evidence="1">Belongs to the mandelate racemase/muconate lactonizing enzyme family. GalD subfamily.</text>
</comment>
<comment type="caution">
    <text evidence="5">The sequence shown here is derived from an EMBL/GenBank/DDBJ whole genome shotgun (WGS) entry which is preliminary data.</text>
</comment>
<dbReference type="Pfam" id="PF02746">
    <property type="entry name" value="MR_MLE_N"/>
    <property type="match status" value="1"/>
</dbReference>
<dbReference type="PANTHER" id="PTHR48080:SF6">
    <property type="entry name" value="STARVATION-SENSING PROTEIN RSPA"/>
    <property type="match status" value="1"/>
</dbReference>
<dbReference type="FunFam" id="3.20.20.120:FF:000011">
    <property type="entry name" value="D-galactonate dehydratase family member VSWAT3_13707"/>
    <property type="match status" value="1"/>
</dbReference>
<evidence type="ECO:0000313" key="6">
    <source>
        <dbReference type="Proteomes" id="UP000320735"/>
    </source>
</evidence>
<dbReference type="InterPro" id="IPR018110">
    <property type="entry name" value="Mandel_Rmase/mucon_lact_enz_CS"/>
</dbReference>
<name>A0A5C6BPZ3_9PLAN</name>
<dbReference type="OrthoDB" id="9785902at2"/>
<evidence type="ECO:0000256" key="3">
    <source>
        <dbReference type="ARBA" id="ARBA00022842"/>
    </source>
</evidence>
<proteinExistence type="inferred from homology"/>
<keyword evidence="6" id="KW-1185">Reference proteome</keyword>
<evidence type="ECO:0000259" key="4">
    <source>
        <dbReference type="SMART" id="SM00922"/>
    </source>
</evidence>
<dbReference type="RefSeq" id="WP_146371328.1">
    <property type="nucleotide sequence ID" value="NZ_SJPP01000001.1"/>
</dbReference>
<dbReference type="Gene3D" id="3.30.390.10">
    <property type="entry name" value="Enolase-like, N-terminal domain"/>
    <property type="match status" value="1"/>
</dbReference>
<dbReference type="EMBL" id="SJPP01000001">
    <property type="protein sequence ID" value="TWU14095.1"/>
    <property type="molecule type" value="Genomic_DNA"/>
</dbReference>
<dbReference type="PROSITE" id="PS00909">
    <property type="entry name" value="MR_MLE_2"/>
    <property type="match status" value="1"/>
</dbReference>
<evidence type="ECO:0000256" key="1">
    <source>
        <dbReference type="ARBA" id="ARBA00010339"/>
    </source>
</evidence>
<reference evidence="5 6" key="1">
    <citation type="submission" date="2019-02" db="EMBL/GenBank/DDBJ databases">
        <title>Deep-cultivation of Planctomycetes and their phenomic and genomic characterization uncovers novel biology.</title>
        <authorList>
            <person name="Wiegand S."/>
            <person name="Jogler M."/>
            <person name="Boedeker C."/>
            <person name="Pinto D."/>
            <person name="Vollmers J."/>
            <person name="Rivas-Marin E."/>
            <person name="Kohn T."/>
            <person name="Peeters S.H."/>
            <person name="Heuer A."/>
            <person name="Rast P."/>
            <person name="Oberbeckmann S."/>
            <person name="Bunk B."/>
            <person name="Jeske O."/>
            <person name="Meyerdierks A."/>
            <person name="Storesund J.E."/>
            <person name="Kallscheuer N."/>
            <person name="Luecker S."/>
            <person name="Lage O.M."/>
            <person name="Pohl T."/>
            <person name="Merkel B.J."/>
            <person name="Hornburger P."/>
            <person name="Mueller R.-W."/>
            <person name="Bruemmer F."/>
            <person name="Labrenz M."/>
            <person name="Spormann A.M."/>
            <person name="Op Den Camp H."/>
            <person name="Overmann J."/>
            <person name="Amann R."/>
            <person name="Jetten M.S.M."/>
            <person name="Mascher T."/>
            <person name="Medema M.H."/>
            <person name="Devos D.P."/>
            <person name="Kaster A.-K."/>
            <person name="Ovreas L."/>
            <person name="Rohde M."/>
            <person name="Galperin M.Y."/>
            <person name="Jogler C."/>
        </authorList>
    </citation>
    <scope>NUCLEOTIDE SEQUENCE [LARGE SCALE GENOMIC DNA]</scope>
    <source>
        <strain evidence="5 6">CA54</strain>
    </source>
</reference>
<keyword evidence="3" id="KW-0460">Magnesium</keyword>